<organism evidence="1">
    <name type="scientific">Anguilla anguilla</name>
    <name type="common">European freshwater eel</name>
    <name type="synonym">Muraena anguilla</name>
    <dbReference type="NCBI Taxonomy" id="7936"/>
    <lineage>
        <taxon>Eukaryota</taxon>
        <taxon>Metazoa</taxon>
        <taxon>Chordata</taxon>
        <taxon>Craniata</taxon>
        <taxon>Vertebrata</taxon>
        <taxon>Euteleostomi</taxon>
        <taxon>Actinopterygii</taxon>
        <taxon>Neopterygii</taxon>
        <taxon>Teleostei</taxon>
        <taxon>Anguilliformes</taxon>
        <taxon>Anguillidae</taxon>
        <taxon>Anguilla</taxon>
    </lineage>
</organism>
<name>A0A0E9RI26_ANGAN</name>
<evidence type="ECO:0000313" key="1">
    <source>
        <dbReference type="EMBL" id="JAH28452.1"/>
    </source>
</evidence>
<reference evidence="1" key="2">
    <citation type="journal article" date="2015" name="Fish Shellfish Immunol.">
        <title>Early steps in the European eel (Anguilla anguilla)-Vibrio vulnificus interaction in the gills: Role of the RtxA13 toxin.</title>
        <authorList>
            <person name="Callol A."/>
            <person name="Pajuelo D."/>
            <person name="Ebbesson L."/>
            <person name="Teles M."/>
            <person name="MacKenzie S."/>
            <person name="Amaro C."/>
        </authorList>
    </citation>
    <scope>NUCLEOTIDE SEQUENCE</scope>
</reference>
<reference evidence="1" key="1">
    <citation type="submission" date="2014-11" db="EMBL/GenBank/DDBJ databases">
        <authorList>
            <person name="Amaro Gonzalez C."/>
        </authorList>
    </citation>
    <scope>NUCLEOTIDE SEQUENCE</scope>
</reference>
<protein>
    <submittedName>
        <fullName evidence="1">Uncharacterized protein</fullName>
    </submittedName>
</protein>
<dbReference type="EMBL" id="GBXM01080125">
    <property type="protein sequence ID" value="JAH28452.1"/>
    <property type="molecule type" value="Transcribed_RNA"/>
</dbReference>
<dbReference type="AlphaFoldDB" id="A0A0E9RI26"/>
<sequence length="30" mass="3629">MIIEEISKIRLVLLQDIHNFFVNILKRAFD</sequence>
<proteinExistence type="predicted"/>
<accession>A0A0E9RI26</accession>